<organism evidence="4 5">
    <name type="scientific">Caproiciproducens faecalis</name>
    <dbReference type="NCBI Taxonomy" id="2820301"/>
    <lineage>
        <taxon>Bacteria</taxon>
        <taxon>Bacillati</taxon>
        <taxon>Bacillota</taxon>
        <taxon>Clostridia</taxon>
        <taxon>Eubacteriales</taxon>
        <taxon>Acutalibacteraceae</taxon>
        <taxon>Caproiciproducens</taxon>
    </lineage>
</organism>
<feature type="domain" description="GGDEF" evidence="2">
    <location>
        <begin position="429"/>
        <end position="559"/>
    </location>
</feature>
<feature type="transmembrane region" description="Helical" evidence="1">
    <location>
        <begin position="211"/>
        <end position="235"/>
    </location>
</feature>
<dbReference type="InterPro" id="IPR029787">
    <property type="entry name" value="Nucleotide_cyclase"/>
</dbReference>
<dbReference type="CDD" id="cd10917">
    <property type="entry name" value="CE4_NodB_like_6s_7s"/>
    <property type="match status" value="1"/>
</dbReference>
<keyword evidence="1" id="KW-0472">Membrane</keyword>
<dbReference type="InterPro" id="IPR002509">
    <property type="entry name" value="NODB_dom"/>
</dbReference>
<dbReference type="CDD" id="cd01949">
    <property type="entry name" value="GGDEF"/>
    <property type="match status" value="1"/>
</dbReference>
<dbReference type="PANTHER" id="PTHR10587">
    <property type="entry name" value="GLYCOSYL TRANSFERASE-RELATED"/>
    <property type="match status" value="1"/>
</dbReference>
<protein>
    <submittedName>
        <fullName evidence="4">Polysaccharide deacetylase family protein</fullName>
    </submittedName>
</protein>
<feature type="transmembrane region" description="Helical" evidence="1">
    <location>
        <begin position="592"/>
        <end position="613"/>
    </location>
</feature>
<keyword evidence="1" id="KW-1133">Transmembrane helix</keyword>
<evidence type="ECO:0000259" key="2">
    <source>
        <dbReference type="PROSITE" id="PS50887"/>
    </source>
</evidence>
<dbReference type="EMBL" id="JAGFNZ010000007">
    <property type="protein sequence ID" value="MBW7573949.1"/>
    <property type="molecule type" value="Genomic_DNA"/>
</dbReference>
<feature type="transmembrane region" description="Helical" evidence="1">
    <location>
        <begin position="272"/>
        <end position="296"/>
    </location>
</feature>
<dbReference type="InterPro" id="IPR011330">
    <property type="entry name" value="Glyco_hydro/deAcase_b/a-brl"/>
</dbReference>
<feature type="transmembrane region" description="Helical" evidence="1">
    <location>
        <begin position="177"/>
        <end position="199"/>
    </location>
</feature>
<dbReference type="SUPFAM" id="SSF55073">
    <property type="entry name" value="Nucleotide cyclase"/>
    <property type="match status" value="1"/>
</dbReference>
<dbReference type="PROSITE" id="PS50887">
    <property type="entry name" value="GGDEF"/>
    <property type="match status" value="1"/>
</dbReference>
<dbReference type="PANTHER" id="PTHR10587:SF128">
    <property type="entry name" value="POLYSACCHARIDE DEACETYLASE PDAB-RELATED"/>
    <property type="match status" value="1"/>
</dbReference>
<sequence length="839" mass="94407">MNRPKILYVQFMMVGISIMALAFILFTFRVEEIKLNDGEVRSFNSGWLFVNYNGDSHSITLPTHNVPGAEKNKSSFITNQLPFDIGNNMTLSFSTYHAKVRVFVGSELIYRFGYDTQLLFGKSPACTAWHIISLPDGSQGKSIKIEICSPYDKYASTFNDITIGTKSANITNLIHRFFYSTVVGSLVLTFGITLLLLYFIARTRLKNNLALLYQSLFAISISISALTETSVLQFLTGNVLLLGYIMYFTLMLCMIPYLLFIKTVYAKHHKKLYDILCVGAALNFLICTLMQVLNILDFPETVFLTHLIIAASLILSVYTALENLLKFHDRTVLPFLIGLGTMFVLYMVDMMRYYMGIYQDGALFCRSGLLIFVVLPSIDTVSQYFSMIELGMEARVLKRLAYLDTLTQKKNRNAFEIEMEALNSQRNRSHVAIVAFDVNNLKSVNDNYGHRCGDVLILSASDVIQKSFDGYGNCYRVGGDEFVVIIEDYVANRTKACLDDFEVHLREYNQRNSNGIEIAYGYAVYEPCDKNLLETLNRADKLMYQKKAADEKPCEILENIKENANRSPLGAHIIVPRGHCHMKFLILSGKRLLTVLRCLVCGILAVFIAVQGVTAIRTFSSQRLIPIYCVKTPEKKVAISFDAAWGNEETQTLIDILGKYNVKTTFFVVGAWVDKYPESVKALAAAGHEVCNHSNTHPHMPKLVQSEMTAQITECNDKIKNLTGTSPILFRAPYGDYNNALMETVKSVNMYCIQWDVDSLDWKNLTPNDMVTRVTTTVKPGSIVLFHNGAKNTPSALPKIIEALQGQGYQIVPVSQLIYKEGYTIDHTGMQVPNSTANQ</sequence>
<keyword evidence="1" id="KW-0812">Transmembrane</keyword>
<dbReference type="NCBIfam" id="TIGR00254">
    <property type="entry name" value="GGDEF"/>
    <property type="match status" value="1"/>
</dbReference>
<dbReference type="Gene3D" id="3.30.70.270">
    <property type="match status" value="1"/>
</dbReference>
<feature type="transmembrane region" description="Helical" evidence="1">
    <location>
        <begin position="7"/>
        <end position="28"/>
    </location>
</feature>
<dbReference type="Proteomes" id="UP000719942">
    <property type="component" value="Unassembled WGS sequence"/>
</dbReference>
<evidence type="ECO:0000259" key="3">
    <source>
        <dbReference type="PROSITE" id="PS51677"/>
    </source>
</evidence>
<dbReference type="InterPro" id="IPR000160">
    <property type="entry name" value="GGDEF_dom"/>
</dbReference>
<evidence type="ECO:0000256" key="1">
    <source>
        <dbReference type="SAM" id="Phobius"/>
    </source>
</evidence>
<dbReference type="InterPro" id="IPR050248">
    <property type="entry name" value="Polysacc_deacetylase_ArnD"/>
</dbReference>
<feature type="transmembrane region" description="Helical" evidence="1">
    <location>
        <begin position="333"/>
        <end position="355"/>
    </location>
</feature>
<dbReference type="InterPro" id="IPR043128">
    <property type="entry name" value="Rev_trsase/Diguanyl_cyclase"/>
</dbReference>
<comment type="caution">
    <text evidence="4">The sequence shown here is derived from an EMBL/GenBank/DDBJ whole genome shotgun (WGS) entry which is preliminary data.</text>
</comment>
<accession>A0ABS7DRM5</accession>
<feature type="transmembrane region" description="Helical" evidence="1">
    <location>
        <begin position="241"/>
        <end position="260"/>
    </location>
</feature>
<reference evidence="4 5" key="1">
    <citation type="submission" date="2021-03" db="EMBL/GenBank/DDBJ databases">
        <title>Caproiciproducens sp. nov. isolated from feces of cow.</title>
        <authorList>
            <person name="Choi J.-Y."/>
        </authorList>
    </citation>
    <scope>NUCLEOTIDE SEQUENCE [LARGE SCALE GENOMIC DNA]</scope>
    <source>
        <strain evidence="4 5">AGMB10547</strain>
    </source>
</reference>
<feature type="transmembrane region" description="Helical" evidence="1">
    <location>
        <begin position="302"/>
        <end position="321"/>
    </location>
</feature>
<evidence type="ECO:0000313" key="5">
    <source>
        <dbReference type="Proteomes" id="UP000719942"/>
    </source>
</evidence>
<dbReference type="SUPFAM" id="SSF88713">
    <property type="entry name" value="Glycoside hydrolase/deacetylase"/>
    <property type="match status" value="1"/>
</dbReference>
<name>A0ABS7DRM5_9FIRM</name>
<dbReference type="Gene3D" id="3.20.20.370">
    <property type="entry name" value="Glycoside hydrolase/deacetylase"/>
    <property type="match status" value="1"/>
</dbReference>
<dbReference type="SMART" id="SM00267">
    <property type="entry name" value="GGDEF"/>
    <property type="match status" value="1"/>
</dbReference>
<dbReference type="RefSeq" id="WP_219966360.1">
    <property type="nucleotide sequence ID" value="NZ_JAGFNZ010000007.1"/>
</dbReference>
<dbReference type="PROSITE" id="PS51677">
    <property type="entry name" value="NODB"/>
    <property type="match status" value="1"/>
</dbReference>
<proteinExistence type="predicted"/>
<gene>
    <name evidence="4" type="ORF">J5W02_14135</name>
</gene>
<feature type="domain" description="NodB homology" evidence="3">
    <location>
        <begin position="635"/>
        <end position="812"/>
    </location>
</feature>
<dbReference type="Pfam" id="PF01522">
    <property type="entry name" value="Polysacc_deac_1"/>
    <property type="match status" value="1"/>
</dbReference>
<dbReference type="Pfam" id="PF00990">
    <property type="entry name" value="GGDEF"/>
    <property type="match status" value="1"/>
</dbReference>
<evidence type="ECO:0000313" key="4">
    <source>
        <dbReference type="EMBL" id="MBW7573949.1"/>
    </source>
</evidence>
<keyword evidence="5" id="KW-1185">Reference proteome</keyword>